<feature type="domain" description="Sin" evidence="1">
    <location>
        <begin position="1"/>
        <end position="37"/>
    </location>
</feature>
<reference evidence="2" key="1">
    <citation type="submission" date="2022-07" db="EMBL/GenBank/DDBJ databases">
        <authorList>
            <person name="Li W.-J."/>
            <person name="Deng Q.-Q."/>
        </authorList>
    </citation>
    <scope>NUCLEOTIDE SEQUENCE</scope>
    <source>
        <strain evidence="2">SYSU M60031</strain>
    </source>
</reference>
<dbReference type="GO" id="GO:0006355">
    <property type="term" value="P:regulation of DNA-templated transcription"/>
    <property type="evidence" value="ECO:0007669"/>
    <property type="project" value="InterPro"/>
</dbReference>
<comment type="caution">
    <text evidence="2">The sequence shown here is derived from an EMBL/GenBank/DDBJ whole genome shotgun (WGS) entry which is preliminary data.</text>
</comment>
<dbReference type="InterPro" id="IPR036281">
    <property type="entry name" value="SinR/SinI_dimer_dom_sf"/>
</dbReference>
<dbReference type="Pfam" id="PF08671">
    <property type="entry name" value="SinI"/>
    <property type="match status" value="1"/>
</dbReference>
<dbReference type="GO" id="GO:0046983">
    <property type="term" value="F:protein dimerization activity"/>
    <property type="evidence" value="ECO:0007669"/>
    <property type="project" value="InterPro"/>
</dbReference>
<gene>
    <name evidence="2" type="ORF">NK662_07900</name>
</gene>
<evidence type="ECO:0000313" key="3">
    <source>
        <dbReference type="Proteomes" id="UP001156102"/>
    </source>
</evidence>
<sequence>MDMAYKDLDPEWIELMADALDLGLTAEEIRRFLESAPALKSLV</sequence>
<accession>A0AA41X7T4</accession>
<dbReference type="SUPFAM" id="SSF47406">
    <property type="entry name" value="SinR repressor dimerisation domain-like"/>
    <property type="match status" value="1"/>
</dbReference>
<keyword evidence="3" id="KW-1185">Reference proteome</keyword>
<organism evidence="2 3">
    <name type="scientific">Ectobacillus ponti</name>
    <dbReference type="NCBI Taxonomy" id="2961894"/>
    <lineage>
        <taxon>Bacteria</taxon>
        <taxon>Bacillati</taxon>
        <taxon>Bacillota</taxon>
        <taxon>Bacilli</taxon>
        <taxon>Bacillales</taxon>
        <taxon>Bacillaceae</taxon>
        <taxon>Ectobacillus</taxon>
    </lineage>
</organism>
<dbReference type="InterPro" id="IPR010981">
    <property type="entry name" value="SinR/SinI_dimer_dom"/>
</dbReference>
<dbReference type="PROSITE" id="PS51500">
    <property type="entry name" value="SIN"/>
    <property type="match status" value="1"/>
</dbReference>
<dbReference type="RefSeq" id="WP_254758375.1">
    <property type="nucleotide sequence ID" value="NZ_JANCLT010000003.1"/>
</dbReference>
<protein>
    <submittedName>
        <fullName evidence="2">Anti-repressor SinI family protein</fullName>
    </submittedName>
</protein>
<dbReference type="EMBL" id="JANCLT010000003">
    <property type="protein sequence ID" value="MCP8968465.1"/>
    <property type="molecule type" value="Genomic_DNA"/>
</dbReference>
<dbReference type="AlphaFoldDB" id="A0AA41X7T4"/>
<name>A0AA41X7T4_9BACI</name>
<evidence type="ECO:0000313" key="2">
    <source>
        <dbReference type="EMBL" id="MCP8968465.1"/>
    </source>
</evidence>
<evidence type="ECO:0000259" key="1">
    <source>
        <dbReference type="PROSITE" id="PS51500"/>
    </source>
</evidence>
<dbReference type="Proteomes" id="UP001156102">
    <property type="component" value="Unassembled WGS sequence"/>
</dbReference>
<proteinExistence type="predicted"/>